<name>A0A9W4T8Q2_9GLOM</name>
<dbReference type="GO" id="GO:0016887">
    <property type="term" value="F:ATP hydrolysis activity"/>
    <property type="evidence" value="ECO:0007669"/>
    <property type="project" value="InterPro"/>
</dbReference>
<dbReference type="EMBL" id="CAMKVN010010934">
    <property type="protein sequence ID" value="CAI2194461.1"/>
    <property type="molecule type" value="Genomic_DNA"/>
</dbReference>
<dbReference type="Proteomes" id="UP001153678">
    <property type="component" value="Unassembled WGS sequence"/>
</dbReference>
<proteinExistence type="predicted"/>
<dbReference type="AlphaFoldDB" id="A0A9W4T8Q2"/>
<dbReference type="SUPFAM" id="SSF52540">
    <property type="entry name" value="P-loop containing nucleoside triphosphate hydrolases"/>
    <property type="match status" value="1"/>
</dbReference>
<dbReference type="InterPro" id="IPR027417">
    <property type="entry name" value="P-loop_NTPase"/>
</dbReference>
<dbReference type="InterPro" id="IPR049945">
    <property type="entry name" value="AAA_22"/>
</dbReference>
<evidence type="ECO:0000313" key="2">
    <source>
        <dbReference type="EMBL" id="CAI2194461.1"/>
    </source>
</evidence>
<evidence type="ECO:0000313" key="3">
    <source>
        <dbReference type="Proteomes" id="UP001153678"/>
    </source>
</evidence>
<sequence>MVKFLLDGKFSLLYGHRQSGKSTTAYAVKEWLENEYDKEVYIITFSSGIVTDEGLNEFWHSVCAKIQSLNANRFKYNVFDKFAQTSVSSNTFESLFSKHNNPSAKDCIIIIDEASYLAGNQKITESFISSLRVLKDGRGQFNVFSFMLVGTEIIREFLLSHQRPDSVSIISPFSDEASMVSSCFSEVEISMLLFQYSAENNFTIHIKHIAEDIYYLTLGHKGLVGLCCSFLETQIMQGKNKLTIDEWNEATYGLPEFIRGKATYESIVRTLPSLSEERKRILAKVLRSKSDVVSHDNPNVKFLLAEGMIVVERKLVNEEVLIRCAAPILRNVIIYQILGPSIDLSKSPKPDNARTIDAKWMLERTIENLSLQHIFTDKTSNSSGEPSEYAFQAEFITVMKNLLSAAYPKLLYRVLPEVKEYDDDNGNRRQRLDILIKDSMWMESFGFELVVGASLKVFNEHCERSKKYAQLHQCSMLMVNICIDKKLINHFGPDYENVTTVHVVYDESNGRAELVYKDRK</sequence>
<organism evidence="2 3">
    <name type="scientific">Funneliformis geosporum</name>
    <dbReference type="NCBI Taxonomy" id="1117311"/>
    <lineage>
        <taxon>Eukaryota</taxon>
        <taxon>Fungi</taxon>
        <taxon>Fungi incertae sedis</taxon>
        <taxon>Mucoromycota</taxon>
        <taxon>Glomeromycotina</taxon>
        <taxon>Glomeromycetes</taxon>
        <taxon>Glomerales</taxon>
        <taxon>Glomeraceae</taxon>
        <taxon>Funneliformis</taxon>
    </lineage>
</organism>
<feature type="domain" description="ORC1/DEAH AAA+ ATPase" evidence="1">
    <location>
        <begin position="9"/>
        <end position="157"/>
    </location>
</feature>
<keyword evidence="3" id="KW-1185">Reference proteome</keyword>
<reference evidence="2" key="1">
    <citation type="submission" date="2022-08" db="EMBL/GenBank/DDBJ databases">
        <authorList>
            <person name="Kallberg Y."/>
            <person name="Tangrot J."/>
            <person name="Rosling A."/>
        </authorList>
    </citation>
    <scope>NUCLEOTIDE SEQUENCE</scope>
    <source>
        <strain evidence="2">Wild A</strain>
    </source>
</reference>
<dbReference type="Pfam" id="PF13401">
    <property type="entry name" value="AAA_22"/>
    <property type="match status" value="1"/>
</dbReference>
<dbReference type="OrthoDB" id="2387658at2759"/>
<protein>
    <submittedName>
        <fullName evidence="2">13006_t:CDS:1</fullName>
    </submittedName>
</protein>
<dbReference type="Gene3D" id="3.40.50.300">
    <property type="entry name" value="P-loop containing nucleotide triphosphate hydrolases"/>
    <property type="match status" value="1"/>
</dbReference>
<accession>A0A9W4T8Q2</accession>
<comment type="caution">
    <text evidence="2">The sequence shown here is derived from an EMBL/GenBank/DDBJ whole genome shotgun (WGS) entry which is preliminary data.</text>
</comment>
<feature type="non-terminal residue" evidence="2">
    <location>
        <position position="1"/>
    </location>
</feature>
<gene>
    <name evidence="2" type="ORF">FWILDA_LOCUS16588</name>
</gene>
<evidence type="ECO:0000259" key="1">
    <source>
        <dbReference type="Pfam" id="PF13401"/>
    </source>
</evidence>